<dbReference type="EC" id="3.2.1.86" evidence="7"/>
<keyword evidence="8" id="KW-1185">Reference proteome</keyword>
<feature type="active site" description="Nucleophile" evidence="4">
    <location>
        <position position="383"/>
    </location>
</feature>
<dbReference type="InterPro" id="IPR018120">
    <property type="entry name" value="Glyco_hydro_1_AS"/>
</dbReference>
<keyword evidence="2 6" id="KW-0378">Hydrolase</keyword>
<dbReference type="GO" id="GO:0008706">
    <property type="term" value="F:6-phospho-beta-glucosidase activity"/>
    <property type="evidence" value="ECO:0007669"/>
    <property type="project" value="UniProtKB-EC"/>
</dbReference>
<comment type="similarity">
    <text evidence="1 5">Belongs to the glycosyl hydrolase 1 family.</text>
</comment>
<sequence length="486" mass="55824">MGFKTDFLWGGATAANQIEGAYQEDGRGLTTMDTLTVGDRNKPRQITYQTVDGRVCKAERLAKVPEGAVGYIDPDDFYPSHTAIDFYHHYKEDIALLAEMGFKAYRMSIAWTRIFPTGTETEPNEAGLAFYDAVFDECLKYGIEPLVTLCHFDIPLYLADHYNGFSSRETVDFFVHYAETVFKRYRKKVKYWLTFNEINVLRSWLQLGIHPNDEQTKFQAVHHLFIASARAVQLCHDLIPDAKIGNMVMYAPSYAMTAKPEDVLANIYYKRQVEFYLDVMVKGYYPAYKLKEFERKGIRITMEADDLDCLAKGTVDFISFSYYMSTMSTTDTTVPKTPGNNILSYKNPYLEVSEWGWTLDPLGLRIALSEMYDRYHVPLFIVENGLGAMDVIEEDGAINDDYRIDYLATHIRAMRDAVVLDGVDLMGYTPWGCIDLVAWSTGEMKKRYGFIYVDVDDRGQGTFKRLKKKSFYWYREVIATNGESIS</sequence>
<evidence type="ECO:0000313" key="7">
    <source>
        <dbReference type="EMBL" id="MET3558143.1"/>
    </source>
</evidence>
<dbReference type="PROSITE" id="PS00653">
    <property type="entry name" value="GLYCOSYL_HYDROL_F1_2"/>
    <property type="match status" value="1"/>
</dbReference>
<reference evidence="7 8" key="1">
    <citation type="submission" date="2024-06" db="EMBL/GenBank/DDBJ databases">
        <title>Genomic Encyclopedia of Type Strains, Phase IV (KMG-IV): sequencing the most valuable type-strain genomes for metagenomic binning, comparative biology and taxonomic classification.</title>
        <authorList>
            <person name="Goeker M."/>
        </authorList>
    </citation>
    <scope>NUCLEOTIDE SEQUENCE [LARGE SCALE GENOMIC DNA]</scope>
    <source>
        <strain evidence="7 8">DSM 28303</strain>
    </source>
</reference>
<dbReference type="InterPro" id="IPR033132">
    <property type="entry name" value="GH_1_N_CS"/>
</dbReference>
<dbReference type="PANTHER" id="PTHR10353">
    <property type="entry name" value="GLYCOSYL HYDROLASE"/>
    <property type="match status" value="1"/>
</dbReference>
<dbReference type="RefSeq" id="WP_354365182.1">
    <property type="nucleotide sequence ID" value="NZ_JBEPLO010000012.1"/>
</dbReference>
<dbReference type="PRINTS" id="PR00131">
    <property type="entry name" value="GLHYDRLASE1"/>
</dbReference>
<dbReference type="PANTHER" id="PTHR10353:SF122">
    <property type="entry name" value="6-PHOSPHO-BETA-GLUCOSIDASE ASCB-RELATED"/>
    <property type="match status" value="1"/>
</dbReference>
<name>A0ABV2FHV5_9STRE</name>
<proteinExistence type="inferred from homology"/>
<evidence type="ECO:0000256" key="4">
    <source>
        <dbReference type="PROSITE-ProRule" id="PRU10055"/>
    </source>
</evidence>
<accession>A0ABV2FHV5</accession>
<protein>
    <submittedName>
        <fullName evidence="7">6-phospho-beta-glucosidase</fullName>
        <ecNumber evidence="7">3.2.1.86</ecNumber>
    </submittedName>
</protein>
<organism evidence="7 8">
    <name type="scientific">Streptococcus rupicaprae</name>
    <dbReference type="NCBI Taxonomy" id="759619"/>
    <lineage>
        <taxon>Bacteria</taxon>
        <taxon>Bacillati</taxon>
        <taxon>Bacillota</taxon>
        <taxon>Bacilli</taxon>
        <taxon>Lactobacillales</taxon>
        <taxon>Streptococcaceae</taxon>
        <taxon>Streptococcus</taxon>
    </lineage>
</organism>
<dbReference type="EMBL" id="JBEPLO010000012">
    <property type="protein sequence ID" value="MET3558143.1"/>
    <property type="molecule type" value="Genomic_DNA"/>
</dbReference>
<dbReference type="InterPro" id="IPR017853">
    <property type="entry name" value="GH"/>
</dbReference>
<dbReference type="Gene3D" id="3.20.20.80">
    <property type="entry name" value="Glycosidases"/>
    <property type="match status" value="1"/>
</dbReference>
<comment type="caution">
    <text evidence="7">The sequence shown here is derived from an EMBL/GenBank/DDBJ whole genome shotgun (WGS) entry which is preliminary data.</text>
</comment>
<dbReference type="SUPFAM" id="SSF51445">
    <property type="entry name" value="(Trans)glycosidases"/>
    <property type="match status" value="1"/>
</dbReference>
<evidence type="ECO:0000256" key="5">
    <source>
        <dbReference type="RuleBase" id="RU003690"/>
    </source>
</evidence>
<evidence type="ECO:0000256" key="1">
    <source>
        <dbReference type="ARBA" id="ARBA00010838"/>
    </source>
</evidence>
<gene>
    <name evidence="7" type="ORF">ABID29_001263</name>
</gene>
<keyword evidence="3 6" id="KW-0326">Glycosidase</keyword>
<dbReference type="Proteomes" id="UP001549122">
    <property type="component" value="Unassembled WGS sequence"/>
</dbReference>
<dbReference type="PROSITE" id="PS00572">
    <property type="entry name" value="GLYCOSYL_HYDROL_F1_1"/>
    <property type="match status" value="1"/>
</dbReference>
<dbReference type="Pfam" id="PF00232">
    <property type="entry name" value="Glyco_hydro_1"/>
    <property type="match status" value="2"/>
</dbReference>
<dbReference type="InterPro" id="IPR001360">
    <property type="entry name" value="Glyco_hydro_1"/>
</dbReference>
<evidence type="ECO:0000256" key="2">
    <source>
        <dbReference type="ARBA" id="ARBA00022801"/>
    </source>
</evidence>
<evidence type="ECO:0000256" key="6">
    <source>
        <dbReference type="RuleBase" id="RU004468"/>
    </source>
</evidence>
<evidence type="ECO:0000313" key="8">
    <source>
        <dbReference type="Proteomes" id="UP001549122"/>
    </source>
</evidence>
<evidence type="ECO:0000256" key="3">
    <source>
        <dbReference type="ARBA" id="ARBA00023295"/>
    </source>
</evidence>